<accession>A0A4Q1K7C2</accession>
<proteinExistence type="predicted"/>
<organism evidence="1 2">
    <name type="scientific">Flavobacterium amnicola</name>
    <dbReference type="NCBI Taxonomy" id="2506422"/>
    <lineage>
        <taxon>Bacteria</taxon>
        <taxon>Pseudomonadati</taxon>
        <taxon>Bacteroidota</taxon>
        <taxon>Flavobacteriia</taxon>
        <taxon>Flavobacteriales</taxon>
        <taxon>Flavobacteriaceae</taxon>
        <taxon>Flavobacterium</taxon>
    </lineage>
</organism>
<dbReference type="SUPFAM" id="SSF141072">
    <property type="entry name" value="CalX-like"/>
    <property type="match status" value="1"/>
</dbReference>
<evidence type="ECO:0000313" key="1">
    <source>
        <dbReference type="EMBL" id="RXR20459.1"/>
    </source>
</evidence>
<keyword evidence="2" id="KW-1185">Reference proteome</keyword>
<dbReference type="Gene3D" id="2.60.40.2030">
    <property type="match status" value="1"/>
</dbReference>
<dbReference type="Proteomes" id="UP000290283">
    <property type="component" value="Unassembled WGS sequence"/>
</dbReference>
<gene>
    <name evidence="1" type="ORF">EQG63_00580</name>
</gene>
<dbReference type="RefSeq" id="WP_129433194.1">
    <property type="nucleotide sequence ID" value="NZ_SBKO01000001.1"/>
</dbReference>
<sequence length="329" mass="35356">MKYKNFIAAFALLGILSSCDKEEDITADGTIKPVVSADATSFSVTEGDVITVTLTTNTPYKTKMDFKLQQVSGSANRQDYASSGTETVVDDGWGLIGDKIVLPAYATSTTFQISTKFDVFKEGSETAVFALLSAGNGVGLVDEGSQKITVTIANKTSNDFYTELDFSASAPNAHGNIEGGTFMDAAATPVSHAWCDIDLDLEVYDSGFNIVDDSYTSCPESIILPSTLPDDTYYIVPSFYSMNGISTPSAIKIPAILTSGKMGVFSETLDMSEVWNTKLTAPDYQIVRELEKVGNTWTLKDYNTGDIIASGRVRSLIDVIKARKAGGKK</sequence>
<dbReference type="InterPro" id="IPR038081">
    <property type="entry name" value="CalX-like_sf"/>
</dbReference>
<dbReference type="EMBL" id="SBKO01000001">
    <property type="protein sequence ID" value="RXR20459.1"/>
    <property type="molecule type" value="Genomic_DNA"/>
</dbReference>
<reference evidence="2" key="1">
    <citation type="submission" date="2019-01" db="EMBL/GenBank/DDBJ databases">
        <title>Cytophagaceae bacterium strain CAR-16.</title>
        <authorList>
            <person name="Chen W.-M."/>
        </authorList>
    </citation>
    <scope>NUCLEOTIDE SEQUENCE [LARGE SCALE GENOMIC DNA]</scope>
    <source>
        <strain evidence="2">LLJ-11</strain>
    </source>
</reference>
<dbReference type="PROSITE" id="PS51257">
    <property type="entry name" value="PROKAR_LIPOPROTEIN"/>
    <property type="match status" value="1"/>
</dbReference>
<comment type="caution">
    <text evidence="1">The sequence shown here is derived from an EMBL/GenBank/DDBJ whole genome shotgun (WGS) entry which is preliminary data.</text>
</comment>
<name>A0A4Q1K7C2_9FLAO</name>
<evidence type="ECO:0000313" key="2">
    <source>
        <dbReference type="Proteomes" id="UP000290283"/>
    </source>
</evidence>
<dbReference type="OrthoDB" id="1359955at2"/>
<dbReference type="AlphaFoldDB" id="A0A4Q1K7C2"/>
<protein>
    <submittedName>
        <fullName evidence="1">Uncharacterized protein</fullName>
    </submittedName>
</protein>